<dbReference type="InterPro" id="IPR011050">
    <property type="entry name" value="Pectin_lyase_fold/virulence"/>
</dbReference>
<evidence type="ECO:0000256" key="5">
    <source>
        <dbReference type="RuleBase" id="RU000589"/>
    </source>
</evidence>
<dbReference type="InterPro" id="IPR012334">
    <property type="entry name" value="Pectin_lyas_fold"/>
</dbReference>
<dbReference type="InterPro" id="IPR000070">
    <property type="entry name" value="Pectinesterase_cat"/>
</dbReference>
<keyword evidence="9" id="KW-1185">Reference proteome</keyword>
<comment type="similarity">
    <text evidence="1">Belongs to the pectinesterase family.</text>
</comment>
<dbReference type="PANTHER" id="PTHR31321:SF57">
    <property type="entry name" value="PECTINESTERASE 53-RELATED"/>
    <property type="match status" value="1"/>
</dbReference>
<evidence type="ECO:0000256" key="1">
    <source>
        <dbReference type="ARBA" id="ARBA00008891"/>
    </source>
</evidence>
<dbReference type="Gene3D" id="2.160.20.10">
    <property type="entry name" value="Single-stranded right-handed beta-helix, Pectin lyase-like"/>
    <property type="match status" value="1"/>
</dbReference>
<reference evidence="8 9" key="1">
    <citation type="submission" date="2021-05" db="EMBL/GenBank/DDBJ databases">
        <title>Description of Cellulomonas sp. DKR-3 sp. nov.</title>
        <authorList>
            <person name="Dahal R.H."/>
            <person name="Chaudhary D.K."/>
        </authorList>
    </citation>
    <scope>NUCLEOTIDE SEQUENCE [LARGE SCALE GENOMIC DNA]</scope>
    <source>
        <strain evidence="8 9">DKR-3</strain>
    </source>
</reference>
<dbReference type="PROSITE" id="PS00503">
    <property type="entry name" value="PECTINESTERASE_2"/>
    <property type="match status" value="1"/>
</dbReference>
<feature type="active site" evidence="4">
    <location>
        <position position="236"/>
    </location>
</feature>
<feature type="domain" description="Pectinesterase catalytic" evidence="7">
    <location>
        <begin position="66"/>
        <end position="354"/>
    </location>
</feature>
<proteinExistence type="inferred from homology"/>
<dbReference type="SUPFAM" id="SSF51126">
    <property type="entry name" value="Pectin lyase-like"/>
    <property type="match status" value="1"/>
</dbReference>
<dbReference type="EMBL" id="JAHBOH010000001">
    <property type="protein sequence ID" value="MBT0993554.1"/>
    <property type="molecule type" value="Genomic_DNA"/>
</dbReference>
<accession>A0ABS5TWM2</accession>
<evidence type="ECO:0000256" key="3">
    <source>
        <dbReference type="ARBA" id="ARBA00023085"/>
    </source>
</evidence>
<evidence type="ECO:0000256" key="2">
    <source>
        <dbReference type="ARBA" id="ARBA00022801"/>
    </source>
</evidence>
<name>A0ABS5TWM2_9CELL</name>
<dbReference type="Proteomes" id="UP000722125">
    <property type="component" value="Unassembled WGS sequence"/>
</dbReference>
<comment type="caution">
    <text evidence="8">The sequence shown here is derived from an EMBL/GenBank/DDBJ whole genome shotgun (WGS) entry which is preliminary data.</text>
</comment>
<comment type="pathway">
    <text evidence="5">Glycan metabolism; pectin degradation; 2-dehydro-3-deoxy-D-gluconate from pectin: step 1/5.</text>
</comment>
<evidence type="ECO:0000259" key="7">
    <source>
        <dbReference type="Pfam" id="PF01095"/>
    </source>
</evidence>
<keyword evidence="3 5" id="KW-0063">Aspartyl esterase</keyword>
<protein>
    <recommendedName>
        <fullName evidence="5">Pectinesterase</fullName>
        <ecNumber evidence="5">3.1.1.11</ecNumber>
    </recommendedName>
</protein>
<dbReference type="InterPro" id="IPR033131">
    <property type="entry name" value="Pectinesterase_Asp_AS"/>
</dbReference>
<evidence type="ECO:0000313" key="9">
    <source>
        <dbReference type="Proteomes" id="UP000722125"/>
    </source>
</evidence>
<dbReference type="PANTHER" id="PTHR31321">
    <property type="entry name" value="ACYL-COA THIOESTER HYDROLASE YBHC-RELATED"/>
    <property type="match status" value="1"/>
</dbReference>
<comment type="catalytic activity">
    <reaction evidence="5">
        <text>[(1-&gt;4)-alpha-D-galacturonosyl methyl ester](n) + n H2O = [(1-&gt;4)-alpha-D-galacturonosyl](n) + n methanol + n H(+)</text>
        <dbReference type="Rhea" id="RHEA:22380"/>
        <dbReference type="Rhea" id="RHEA-COMP:14570"/>
        <dbReference type="Rhea" id="RHEA-COMP:14573"/>
        <dbReference type="ChEBI" id="CHEBI:15377"/>
        <dbReference type="ChEBI" id="CHEBI:15378"/>
        <dbReference type="ChEBI" id="CHEBI:17790"/>
        <dbReference type="ChEBI" id="CHEBI:140522"/>
        <dbReference type="ChEBI" id="CHEBI:140523"/>
        <dbReference type="EC" id="3.1.1.11"/>
    </reaction>
</comment>
<evidence type="ECO:0000256" key="4">
    <source>
        <dbReference type="PROSITE-ProRule" id="PRU10040"/>
    </source>
</evidence>
<gene>
    <name evidence="8" type="ORF">KIN34_04550</name>
</gene>
<evidence type="ECO:0000256" key="6">
    <source>
        <dbReference type="SAM" id="MobiDB-lite"/>
    </source>
</evidence>
<keyword evidence="2 5" id="KW-0378">Hydrolase</keyword>
<organism evidence="8 9">
    <name type="scientific">Cellulomonas fulva</name>
    <dbReference type="NCBI Taxonomy" id="2835530"/>
    <lineage>
        <taxon>Bacteria</taxon>
        <taxon>Bacillati</taxon>
        <taxon>Actinomycetota</taxon>
        <taxon>Actinomycetes</taxon>
        <taxon>Micrococcales</taxon>
        <taxon>Cellulomonadaceae</taxon>
        <taxon>Cellulomonas</taxon>
    </lineage>
</organism>
<feature type="region of interest" description="Disordered" evidence="6">
    <location>
        <begin position="44"/>
        <end position="63"/>
    </location>
</feature>
<dbReference type="Pfam" id="PF01095">
    <property type="entry name" value="Pectinesterase"/>
    <property type="match status" value="1"/>
</dbReference>
<sequence>MAAPTVEVVGKAITTKRWGMRSARRLQILAVAAAVTVATVGGPTSAVAQAGPTGRSGGHGDRLRADATVSADGRGDFTSVQAAIDAAPEARTREWVIAVRPGEYHELVKVPAAKPHLTLVGTGRDAQDVVISYDNANGTAKPDGSGTYGTSGSASVTIDGADFTARNLTFANTFDEAAHPEITNRQAVAVLTRADRLVFDDVRFLGNQDTLYVNSSAADVVARAYFRDCYVEGDVDFIFGRASAVFDGCRIHSLTRGSSTNNGYVTAPSTSIANPYGFLFTGSRFTSDAPAGTVFLGRPWHPSNDPAALGQVLVRDSWIGDHVGATAWSDFSGGWSWRDARFAEHHNRGPGALVTDDRPQLTRAEARGLEVRDYLSGADGWSPWC</sequence>
<evidence type="ECO:0000313" key="8">
    <source>
        <dbReference type="EMBL" id="MBT0993554.1"/>
    </source>
</evidence>
<dbReference type="EC" id="3.1.1.11" evidence="5"/>